<evidence type="ECO:0000256" key="1">
    <source>
        <dbReference type="SAM" id="MobiDB-lite"/>
    </source>
</evidence>
<dbReference type="Proteomes" id="UP001153712">
    <property type="component" value="Chromosome 3"/>
</dbReference>
<dbReference type="AlphaFoldDB" id="A0A9N9TP48"/>
<organism evidence="2 3">
    <name type="scientific">Phyllotreta striolata</name>
    <name type="common">Striped flea beetle</name>
    <name type="synonym">Crioceris striolata</name>
    <dbReference type="NCBI Taxonomy" id="444603"/>
    <lineage>
        <taxon>Eukaryota</taxon>
        <taxon>Metazoa</taxon>
        <taxon>Ecdysozoa</taxon>
        <taxon>Arthropoda</taxon>
        <taxon>Hexapoda</taxon>
        <taxon>Insecta</taxon>
        <taxon>Pterygota</taxon>
        <taxon>Neoptera</taxon>
        <taxon>Endopterygota</taxon>
        <taxon>Coleoptera</taxon>
        <taxon>Polyphaga</taxon>
        <taxon>Cucujiformia</taxon>
        <taxon>Chrysomeloidea</taxon>
        <taxon>Chrysomelidae</taxon>
        <taxon>Galerucinae</taxon>
        <taxon>Alticini</taxon>
        <taxon>Phyllotreta</taxon>
    </lineage>
</organism>
<gene>
    <name evidence="2" type="ORF">PHYEVI_LOCUS6731</name>
</gene>
<keyword evidence="3" id="KW-1185">Reference proteome</keyword>
<accession>A0A9N9TP48</accession>
<sequence>MSTRQERFHSPTRQYMAPAQTQIDNVIHGTPQYHNSNQQYYPPQYNHQLDLSYDKTYYNVPNVPQNRFVMPDQSVPQYPNPNESYYPHHSSMKMECGSQSCRTNNCLMQNNQPQQQPNLQQAQPQPQYQDYNWYQTRNSPAGYQYVNPIQMQNNNASNMWHSQQNQTSLHQKGDITNAVIDNKRNVIFNNNPTSNRIQENIKSNTDAMAEVPDMLNKGSIGKKLVAPLLQIRRERSISPKPKKRFPTTIDRMN</sequence>
<evidence type="ECO:0000313" key="3">
    <source>
        <dbReference type="Proteomes" id="UP001153712"/>
    </source>
</evidence>
<reference evidence="2" key="1">
    <citation type="submission" date="2022-01" db="EMBL/GenBank/DDBJ databases">
        <authorList>
            <person name="King R."/>
        </authorList>
    </citation>
    <scope>NUCLEOTIDE SEQUENCE</scope>
</reference>
<proteinExistence type="predicted"/>
<dbReference type="EMBL" id="OU900096">
    <property type="protein sequence ID" value="CAG9860377.1"/>
    <property type="molecule type" value="Genomic_DNA"/>
</dbReference>
<evidence type="ECO:0000313" key="2">
    <source>
        <dbReference type="EMBL" id="CAG9860377.1"/>
    </source>
</evidence>
<feature type="region of interest" description="Disordered" evidence="1">
    <location>
        <begin position="107"/>
        <end position="126"/>
    </location>
</feature>
<feature type="compositionally biased region" description="Low complexity" evidence="1">
    <location>
        <begin position="109"/>
        <end position="126"/>
    </location>
</feature>
<name>A0A9N9TP48_PHYSR</name>
<protein>
    <submittedName>
        <fullName evidence="2">Uncharacterized protein</fullName>
    </submittedName>
</protein>